<dbReference type="RefSeq" id="XP_029964016.1">
    <property type="nucleotide sequence ID" value="XM_030108156.1"/>
</dbReference>
<dbReference type="PROSITE" id="PS51723">
    <property type="entry name" value="PEPTIDASE_M60"/>
    <property type="match status" value="1"/>
</dbReference>
<dbReference type="InterPro" id="IPR035423">
    <property type="entry name" value="M60-like_N"/>
</dbReference>
<keyword evidence="4" id="KW-1185">Reference proteome</keyword>
<dbReference type="Ensembl" id="ENSSFAT00005046368.1">
    <property type="protein sequence ID" value="ENSSFAP00005044797.1"/>
    <property type="gene ID" value="ENSSFAG00005022009.1"/>
</dbReference>
<dbReference type="InterPro" id="IPR029062">
    <property type="entry name" value="Class_I_gatase-like"/>
</dbReference>
<dbReference type="GO" id="GO:0005886">
    <property type="term" value="C:plasma membrane"/>
    <property type="evidence" value="ECO:0007669"/>
    <property type="project" value="TreeGrafter"/>
</dbReference>
<dbReference type="PANTHER" id="PTHR15730">
    <property type="entry name" value="EXPERIMENTAL AUTOIMMUNE PROSTATITIS ANTIGEN 2-RELATED"/>
    <property type="match status" value="1"/>
</dbReference>
<dbReference type="OrthoDB" id="10260387at2759"/>
<accession>A0A672IV32</accession>
<dbReference type="SMART" id="SM01276">
    <property type="entry name" value="M60-like"/>
    <property type="match status" value="1"/>
</dbReference>
<name>A0A672IV32_SALFA</name>
<reference evidence="3" key="1">
    <citation type="submission" date="2019-06" db="EMBL/GenBank/DDBJ databases">
        <authorList>
            <consortium name="Wellcome Sanger Institute Data Sharing"/>
        </authorList>
    </citation>
    <scope>NUCLEOTIDE SEQUENCE [LARGE SCALE GENOMIC DNA]</scope>
</reference>
<reference evidence="3" key="3">
    <citation type="submission" date="2025-09" db="UniProtKB">
        <authorList>
            <consortium name="Ensembl"/>
        </authorList>
    </citation>
    <scope>IDENTIFICATION</scope>
</reference>
<comment type="similarity">
    <text evidence="1">Belongs to the TCAF family.</text>
</comment>
<dbReference type="Gene3D" id="3.40.390.80">
    <property type="entry name" value="Peptidase M60, enhancin-like domain 2"/>
    <property type="match status" value="1"/>
</dbReference>
<dbReference type="InterPro" id="IPR051244">
    <property type="entry name" value="TCAF"/>
</dbReference>
<protein>
    <submittedName>
        <fullName evidence="3">TRPM8 channel-associated factor homolog</fullName>
    </submittedName>
</protein>
<dbReference type="PANTHER" id="PTHR15730:SF5">
    <property type="entry name" value="SI:CH211-210B2.2-RELATED"/>
    <property type="match status" value="1"/>
</dbReference>
<dbReference type="RefSeq" id="XP_029964017.1">
    <property type="nucleotide sequence ID" value="XM_030108157.1"/>
</dbReference>
<sequence length="918" mass="101832">MSHQPTQNQHEEAYLSITKGLRELDLRAAAVPCDLVLIGDHAFPIAMNSQGQVLMAASFYGKGRIVVMGHEGYLHSFPDVVKNAVTWLRGDGSNNLSVGVHNNLKAVADNLQKSGFQAGVVGGFSDKLGAGVYVTDAYSVGNNPKDLVAFMRDGGGVLIAGQAWHWASAHGKDKTLHHFDGNKVAGVAGIYFSDHAAEKENLPVYPQIPSSWMAVVLGKDFEDDLRFLLQGISEFDIPNGITASEILVHGPLAFPIGCTNDKQAFLAGGYYGQGRVIVASHEGLLKLEEMAPFWKNALLWLDEGRNGVVGAANDQIRKVLGHSGLKCEKTDFKRGLSVFVSPSSIDKHADEILDFVAEGGGLLVGGHAWWWAQTHKDQSPLVDFPGNKVLNQMGLSLLGSTLKGGKFKAPNPSQALKDMYHFRHHLHRFACHVNVGEKLTKHEEDCLRKLSHDCSTYLRMKAHDCSSYTQVVSILTDLFKKSGMPQVSDSCPIKNAKDQVLLHMGTELYKVCKNPDELLPCLIKDNPLLPVVYNYKITVDVNTAGGEEWISSGLYLSPGMKTYIAIPKEIVNKGWKIQIGCQTDTLKSNELKRAPSVHERFPVSSEMMLVWNLWGGLIYLVAPPKTQVQGVEAIVQMAVPAPYYKCGVTTAEQWALLRTAPSPWAELEFENIILTVPSEVIRSLDRPDKLQLLWDEIMRGIADLAAVPHKFVRKERFVADVQISHGFMHAGYPVMTHKSSAAALVNVEGARTKGMWGAIHELGHNQQRGSWEFPPHTTEATCNLWSVYVHEEVLNLKREKVHNAVKPENRSKRIEGYVKGGRKLSDWSMWTALETYLQLQGQFGWDAFKKVFAAYQKMTNIPKDKHAKMNLYAETFSQTVGMNLCGFFQAWGWPIEADTEQKLSNLPPWSDHPLVRFG</sequence>
<dbReference type="RefSeq" id="XP_029964013.1">
    <property type="nucleotide sequence ID" value="XM_030108153.1"/>
</dbReference>
<evidence type="ECO:0000259" key="2">
    <source>
        <dbReference type="PROSITE" id="PS51723"/>
    </source>
</evidence>
<gene>
    <name evidence="3" type="primary">LOC115400346</name>
</gene>
<evidence type="ECO:0000256" key="1">
    <source>
        <dbReference type="ARBA" id="ARBA00009770"/>
    </source>
</evidence>
<organism evidence="3 4">
    <name type="scientific">Salarias fasciatus</name>
    <name type="common">Jewelled blenny</name>
    <name type="synonym">Blennius fasciatus</name>
    <dbReference type="NCBI Taxonomy" id="181472"/>
    <lineage>
        <taxon>Eukaryota</taxon>
        <taxon>Metazoa</taxon>
        <taxon>Chordata</taxon>
        <taxon>Craniata</taxon>
        <taxon>Vertebrata</taxon>
        <taxon>Euteleostomi</taxon>
        <taxon>Actinopterygii</taxon>
        <taxon>Neopterygii</taxon>
        <taxon>Teleostei</taxon>
        <taxon>Neoteleostei</taxon>
        <taxon>Acanthomorphata</taxon>
        <taxon>Ovalentaria</taxon>
        <taxon>Blenniimorphae</taxon>
        <taxon>Blenniiformes</taxon>
        <taxon>Blennioidei</taxon>
        <taxon>Blenniidae</taxon>
        <taxon>Salariinae</taxon>
        <taxon>Salarias</taxon>
    </lineage>
</organism>
<evidence type="ECO:0000313" key="4">
    <source>
        <dbReference type="Proteomes" id="UP000472267"/>
    </source>
</evidence>
<dbReference type="GO" id="GO:0090314">
    <property type="term" value="P:positive regulation of protein targeting to membrane"/>
    <property type="evidence" value="ECO:0007669"/>
    <property type="project" value="TreeGrafter"/>
</dbReference>
<dbReference type="Pfam" id="PF13402">
    <property type="entry name" value="Peptidase_M60"/>
    <property type="match status" value="1"/>
</dbReference>
<dbReference type="RefSeq" id="XP_029964018.1">
    <property type="nucleotide sequence ID" value="XM_030108158.1"/>
</dbReference>
<dbReference type="FunCoup" id="A0A672IV32">
    <property type="interactions" value="424"/>
</dbReference>
<dbReference type="Gene3D" id="1.10.390.30">
    <property type="entry name" value="Peptidase M60, enhancin-like domain 3"/>
    <property type="match status" value="1"/>
</dbReference>
<evidence type="ECO:0000313" key="3">
    <source>
        <dbReference type="Ensembl" id="ENSSFAP00005044797.1"/>
    </source>
</evidence>
<feature type="domain" description="Peptidase M60" evidence="2">
    <location>
        <begin position="547"/>
        <end position="844"/>
    </location>
</feature>
<dbReference type="Pfam" id="PF17291">
    <property type="entry name" value="M60-like_N"/>
    <property type="match status" value="1"/>
</dbReference>
<dbReference type="AlphaFoldDB" id="A0A672IV32"/>
<dbReference type="InterPro" id="IPR042279">
    <property type="entry name" value="Pep_M60_3"/>
</dbReference>
<dbReference type="Proteomes" id="UP000472267">
    <property type="component" value="Chromosome 14"/>
</dbReference>
<dbReference type="GeneID" id="115400346"/>
<dbReference type="RefSeq" id="XP_029964014.1">
    <property type="nucleotide sequence ID" value="XM_030108154.1"/>
</dbReference>
<dbReference type="GO" id="GO:0044325">
    <property type="term" value="F:transmembrane transporter binding"/>
    <property type="evidence" value="ECO:0007669"/>
    <property type="project" value="TreeGrafter"/>
</dbReference>
<dbReference type="SUPFAM" id="SSF52317">
    <property type="entry name" value="Class I glutamine amidotransferase-like"/>
    <property type="match status" value="1"/>
</dbReference>
<proteinExistence type="inferred from homology"/>
<dbReference type="FunFam" id="3.40.390.80:FF:000001">
    <property type="entry name" value="TRPM8 channel-associated factor 1"/>
    <property type="match status" value="1"/>
</dbReference>
<dbReference type="InterPro" id="IPR031161">
    <property type="entry name" value="Peptidase_M60_dom"/>
</dbReference>
<dbReference type="OMA" id="YMAIPAE"/>
<dbReference type="InParanoid" id="A0A672IV32"/>
<reference evidence="3" key="2">
    <citation type="submission" date="2025-08" db="UniProtKB">
        <authorList>
            <consortium name="Ensembl"/>
        </authorList>
    </citation>
    <scope>IDENTIFICATION</scope>
</reference>